<dbReference type="InterPro" id="IPR007627">
    <property type="entry name" value="RNA_pol_sigma70_r2"/>
</dbReference>
<sequence length="181" mass="21809">MNRNYSIILGNGTRLDFKSVFNQYFNTLVLFAGRYLGEREECESLVQDTFLALWENRREFPDEVSVKAYLYTTVRNKALNVLKHRKVEREYVNDMLREEDTELYYMKSVIEEETRRLIFTAIDSLPEHSRKVCLLYMEGMDNQEIAEELKITLNTVKFHKKNAYKLLREKLRDNFYLLFFI</sequence>
<dbReference type="SUPFAM" id="SSF88659">
    <property type="entry name" value="Sigma3 and sigma4 domains of RNA polymerase sigma factors"/>
    <property type="match status" value="1"/>
</dbReference>
<dbReference type="SMART" id="SM00421">
    <property type="entry name" value="HTH_LUXR"/>
    <property type="match status" value="1"/>
</dbReference>
<dbReference type="Gene3D" id="1.10.1740.10">
    <property type="match status" value="1"/>
</dbReference>
<feature type="domain" description="HTH luxR-type" evidence="5">
    <location>
        <begin position="122"/>
        <end position="179"/>
    </location>
</feature>
<dbReference type="PANTHER" id="PTHR43133">
    <property type="entry name" value="RNA POLYMERASE ECF-TYPE SIGMA FACTO"/>
    <property type="match status" value="1"/>
</dbReference>
<evidence type="ECO:0000256" key="1">
    <source>
        <dbReference type="ARBA" id="ARBA00010641"/>
    </source>
</evidence>
<dbReference type="InterPro" id="IPR013325">
    <property type="entry name" value="RNA_pol_sigma_r2"/>
</dbReference>
<dbReference type="InterPro" id="IPR000792">
    <property type="entry name" value="Tscrpt_reg_LuxR_C"/>
</dbReference>
<evidence type="ECO:0000256" key="3">
    <source>
        <dbReference type="ARBA" id="ARBA00023082"/>
    </source>
</evidence>
<accession>A0ABR7D451</accession>
<dbReference type="NCBIfam" id="TIGR02985">
    <property type="entry name" value="Sig70_bacteroi1"/>
    <property type="match status" value="1"/>
</dbReference>
<evidence type="ECO:0000313" key="6">
    <source>
        <dbReference type="EMBL" id="MBC5622155.1"/>
    </source>
</evidence>
<dbReference type="NCBIfam" id="TIGR02937">
    <property type="entry name" value="sigma70-ECF"/>
    <property type="match status" value="1"/>
</dbReference>
<dbReference type="InterPro" id="IPR013249">
    <property type="entry name" value="RNA_pol_sigma70_r4_t2"/>
</dbReference>
<evidence type="ECO:0000313" key="7">
    <source>
        <dbReference type="Proteomes" id="UP000646484"/>
    </source>
</evidence>
<dbReference type="Pfam" id="PF08281">
    <property type="entry name" value="Sigma70_r4_2"/>
    <property type="match status" value="1"/>
</dbReference>
<protein>
    <submittedName>
        <fullName evidence="6">RNA polymerase sigma-70 factor</fullName>
    </submittedName>
</protein>
<name>A0ABR7D451_9BACT</name>
<reference evidence="6 7" key="1">
    <citation type="submission" date="2020-08" db="EMBL/GenBank/DDBJ databases">
        <title>Genome public.</title>
        <authorList>
            <person name="Liu C."/>
            <person name="Sun Q."/>
        </authorList>
    </citation>
    <scope>NUCLEOTIDE SEQUENCE [LARGE SCALE GENOMIC DNA]</scope>
    <source>
        <strain evidence="6 7">NSJ-56</strain>
    </source>
</reference>
<dbReference type="SUPFAM" id="SSF88946">
    <property type="entry name" value="Sigma2 domain of RNA polymerase sigma factors"/>
    <property type="match status" value="1"/>
</dbReference>
<keyword evidence="3" id="KW-0731">Sigma factor</keyword>
<dbReference type="EMBL" id="JACOOH010000006">
    <property type="protein sequence ID" value="MBC5622155.1"/>
    <property type="molecule type" value="Genomic_DNA"/>
</dbReference>
<evidence type="ECO:0000256" key="2">
    <source>
        <dbReference type="ARBA" id="ARBA00023015"/>
    </source>
</evidence>
<dbReference type="PRINTS" id="PR00038">
    <property type="entry name" value="HTHLUXR"/>
</dbReference>
<dbReference type="InterPro" id="IPR014284">
    <property type="entry name" value="RNA_pol_sigma-70_dom"/>
</dbReference>
<keyword evidence="7" id="KW-1185">Reference proteome</keyword>
<dbReference type="Proteomes" id="UP000646484">
    <property type="component" value="Unassembled WGS sequence"/>
</dbReference>
<organism evidence="6 7">
    <name type="scientific">Butyricimonas hominis</name>
    <dbReference type="NCBI Taxonomy" id="2763032"/>
    <lineage>
        <taxon>Bacteria</taxon>
        <taxon>Pseudomonadati</taxon>
        <taxon>Bacteroidota</taxon>
        <taxon>Bacteroidia</taxon>
        <taxon>Bacteroidales</taxon>
        <taxon>Odoribacteraceae</taxon>
        <taxon>Butyricimonas</taxon>
    </lineage>
</organism>
<dbReference type="Pfam" id="PF04542">
    <property type="entry name" value="Sigma70_r2"/>
    <property type="match status" value="1"/>
</dbReference>
<dbReference type="InterPro" id="IPR014327">
    <property type="entry name" value="RNA_pol_sigma70_bacteroid"/>
</dbReference>
<dbReference type="InterPro" id="IPR013324">
    <property type="entry name" value="RNA_pol_sigma_r3/r4-like"/>
</dbReference>
<gene>
    <name evidence="6" type="ORF">H8S64_13705</name>
</gene>
<dbReference type="InterPro" id="IPR036388">
    <property type="entry name" value="WH-like_DNA-bd_sf"/>
</dbReference>
<dbReference type="RefSeq" id="WP_099290803.1">
    <property type="nucleotide sequence ID" value="NZ_JACOOH010000006.1"/>
</dbReference>
<dbReference type="InterPro" id="IPR039425">
    <property type="entry name" value="RNA_pol_sigma-70-like"/>
</dbReference>
<comment type="similarity">
    <text evidence="1">Belongs to the sigma-70 factor family. ECF subfamily.</text>
</comment>
<dbReference type="Gene3D" id="1.10.10.10">
    <property type="entry name" value="Winged helix-like DNA-binding domain superfamily/Winged helix DNA-binding domain"/>
    <property type="match status" value="1"/>
</dbReference>
<dbReference type="PANTHER" id="PTHR43133:SF46">
    <property type="entry name" value="RNA POLYMERASE SIGMA-70 FACTOR ECF SUBFAMILY"/>
    <property type="match status" value="1"/>
</dbReference>
<comment type="caution">
    <text evidence="6">The sequence shown here is derived from an EMBL/GenBank/DDBJ whole genome shotgun (WGS) entry which is preliminary data.</text>
</comment>
<evidence type="ECO:0000259" key="5">
    <source>
        <dbReference type="SMART" id="SM00421"/>
    </source>
</evidence>
<keyword evidence="4" id="KW-0804">Transcription</keyword>
<proteinExistence type="inferred from homology"/>
<evidence type="ECO:0000256" key="4">
    <source>
        <dbReference type="ARBA" id="ARBA00023163"/>
    </source>
</evidence>
<keyword evidence="2" id="KW-0805">Transcription regulation</keyword>